<dbReference type="PANTHER" id="PTHR42982:SF1">
    <property type="entry name" value="SEC-INDEPENDENT PROTEIN TRANSLOCASE PROTEIN TATA"/>
    <property type="match status" value="1"/>
</dbReference>
<comment type="similarity">
    <text evidence="9">Belongs to the TatA/E family.</text>
</comment>
<dbReference type="Pfam" id="PF02416">
    <property type="entry name" value="TatA_B_E"/>
    <property type="match status" value="1"/>
</dbReference>
<name>A0A8J6TCW0_9BACT</name>
<dbReference type="GO" id="GO:0043953">
    <property type="term" value="P:protein transport by the Tat complex"/>
    <property type="evidence" value="ECO:0007669"/>
    <property type="project" value="UniProtKB-UniRule"/>
</dbReference>
<sequence length="82" mass="8802">MFGLGAPELIVILAIAVLIFGGKKLPELGSSLGKAITSFKKNVGDTETSTKNLIDDLPGVKEIEAVKDQVDKVKDFGRLFKK</sequence>
<organism evidence="10 11">
    <name type="scientific">Candidatus Desulfatifera sulfidica</name>
    <dbReference type="NCBI Taxonomy" id="2841691"/>
    <lineage>
        <taxon>Bacteria</taxon>
        <taxon>Pseudomonadati</taxon>
        <taxon>Thermodesulfobacteriota</taxon>
        <taxon>Desulfobulbia</taxon>
        <taxon>Desulfobulbales</taxon>
        <taxon>Desulfobulbaceae</taxon>
        <taxon>Candidatus Desulfatifera</taxon>
    </lineage>
</organism>
<evidence type="ECO:0000313" key="10">
    <source>
        <dbReference type="EMBL" id="MBC8207667.1"/>
    </source>
</evidence>
<comment type="function">
    <text evidence="9">Part of the twin-arginine translocation (Tat) system that transports large folded proteins containing a characteristic twin-arginine motif in their signal peptide across membranes. TatA could form the protein-conducting channel of the Tat system.</text>
</comment>
<evidence type="ECO:0000313" key="11">
    <source>
        <dbReference type="Proteomes" id="UP000599024"/>
    </source>
</evidence>
<dbReference type="AlphaFoldDB" id="A0A8J6TCW0"/>
<keyword evidence="3 9" id="KW-1003">Cell membrane</keyword>
<evidence type="ECO:0000256" key="9">
    <source>
        <dbReference type="HAMAP-Rule" id="MF_00236"/>
    </source>
</evidence>
<comment type="subcellular location">
    <subcellularLocation>
        <location evidence="1 9">Cell membrane</location>
        <topology evidence="1 9">Single-pass membrane protein</topology>
    </subcellularLocation>
</comment>
<evidence type="ECO:0000256" key="7">
    <source>
        <dbReference type="ARBA" id="ARBA00023010"/>
    </source>
</evidence>
<dbReference type="InterPro" id="IPR006312">
    <property type="entry name" value="TatA/E"/>
</dbReference>
<evidence type="ECO:0000256" key="8">
    <source>
        <dbReference type="ARBA" id="ARBA00023136"/>
    </source>
</evidence>
<evidence type="ECO:0000256" key="3">
    <source>
        <dbReference type="ARBA" id="ARBA00022475"/>
    </source>
</evidence>
<comment type="subunit">
    <text evidence="9">Forms a complex with TatC.</text>
</comment>
<evidence type="ECO:0000256" key="5">
    <source>
        <dbReference type="ARBA" id="ARBA00022927"/>
    </source>
</evidence>
<dbReference type="PANTHER" id="PTHR42982">
    <property type="entry name" value="SEC-INDEPENDENT PROTEIN TRANSLOCASE PROTEIN TATA"/>
    <property type="match status" value="1"/>
</dbReference>
<keyword evidence="4 9" id="KW-0812">Transmembrane</keyword>
<proteinExistence type="inferred from homology"/>
<gene>
    <name evidence="9 10" type="primary">tatA</name>
    <name evidence="10" type="ORF">H8E79_00655</name>
</gene>
<keyword evidence="8 9" id="KW-0472">Membrane</keyword>
<dbReference type="GO" id="GO:0008320">
    <property type="term" value="F:protein transmembrane transporter activity"/>
    <property type="evidence" value="ECO:0007669"/>
    <property type="project" value="UniProtKB-UniRule"/>
</dbReference>
<evidence type="ECO:0000256" key="4">
    <source>
        <dbReference type="ARBA" id="ARBA00022692"/>
    </source>
</evidence>
<dbReference type="InterPro" id="IPR003369">
    <property type="entry name" value="TatA/B/E"/>
</dbReference>
<evidence type="ECO:0000256" key="1">
    <source>
        <dbReference type="ARBA" id="ARBA00004162"/>
    </source>
</evidence>
<evidence type="ECO:0000256" key="6">
    <source>
        <dbReference type="ARBA" id="ARBA00022989"/>
    </source>
</evidence>
<evidence type="ECO:0000256" key="2">
    <source>
        <dbReference type="ARBA" id="ARBA00022448"/>
    </source>
</evidence>
<protein>
    <recommendedName>
        <fullName evidence="9">Sec-independent protein translocase protein TatA</fullName>
    </recommendedName>
</protein>
<accession>A0A8J6TCW0</accession>
<dbReference type="Proteomes" id="UP000599024">
    <property type="component" value="Unassembled WGS sequence"/>
</dbReference>
<comment type="caution">
    <text evidence="10">The sequence shown here is derived from an EMBL/GenBank/DDBJ whole genome shotgun (WGS) entry which is preliminary data.</text>
</comment>
<keyword evidence="6 9" id="KW-1133">Transmembrane helix</keyword>
<dbReference type="GO" id="GO:0033281">
    <property type="term" value="C:TAT protein transport complex"/>
    <property type="evidence" value="ECO:0007669"/>
    <property type="project" value="UniProtKB-UniRule"/>
</dbReference>
<dbReference type="NCBIfam" id="TIGR01411">
    <property type="entry name" value="tatAE"/>
    <property type="match status" value="1"/>
</dbReference>
<keyword evidence="2 9" id="KW-0813">Transport</keyword>
<dbReference type="EMBL" id="JACNLK010000009">
    <property type="protein sequence ID" value="MBC8207667.1"/>
    <property type="molecule type" value="Genomic_DNA"/>
</dbReference>
<dbReference type="Gene3D" id="1.20.5.3310">
    <property type="match status" value="1"/>
</dbReference>
<reference evidence="10 11" key="1">
    <citation type="submission" date="2020-08" db="EMBL/GenBank/DDBJ databases">
        <title>Bridging the membrane lipid divide: bacteria of the FCB group superphylum have the potential to synthesize archaeal ether lipids.</title>
        <authorList>
            <person name="Villanueva L."/>
            <person name="Von Meijenfeldt F.A.B."/>
            <person name="Westbye A.B."/>
            <person name="Yadav S."/>
            <person name="Hopmans E.C."/>
            <person name="Dutilh B.E."/>
            <person name="Sinninghe Damste J.S."/>
        </authorList>
    </citation>
    <scope>NUCLEOTIDE SEQUENCE [LARGE SCALE GENOMIC DNA]</scope>
    <source>
        <strain evidence="10">NIOZ-UU81</strain>
    </source>
</reference>
<dbReference type="HAMAP" id="MF_00236">
    <property type="entry name" value="TatA_E"/>
    <property type="match status" value="1"/>
</dbReference>
<keyword evidence="5 9" id="KW-0653">Protein transport</keyword>
<keyword evidence="7 9" id="KW-0811">Translocation</keyword>